<dbReference type="AlphaFoldDB" id="A0AAE1F6H3"/>
<proteinExistence type="predicted"/>
<keyword evidence="2" id="KW-1185">Reference proteome</keyword>
<comment type="caution">
    <text evidence="1">The sequence shown here is derived from an EMBL/GenBank/DDBJ whole genome shotgun (WGS) entry which is preliminary data.</text>
</comment>
<evidence type="ECO:0000313" key="2">
    <source>
        <dbReference type="Proteomes" id="UP001286313"/>
    </source>
</evidence>
<gene>
    <name evidence="1" type="ORF">Pcinc_026439</name>
</gene>
<dbReference type="EMBL" id="JAWQEG010003072">
    <property type="protein sequence ID" value="KAK3868153.1"/>
    <property type="molecule type" value="Genomic_DNA"/>
</dbReference>
<dbReference type="Proteomes" id="UP001286313">
    <property type="component" value="Unassembled WGS sequence"/>
</dbReference>
<organism evidence="1 2">
    <name type="scientific">Petrolisthes cinctipes</name>
    <name type="common">Flat porcelain crab</name>
    <dbReference type="NCBI Taxonomy" id="88211"/>
    <lineage>
        <taxon>Eukaryota</taxon>
        <taxon>Metazoa</taxon>
        <taxon>Ecdysozoa</taxon>
        <taxon>Arthropoda</taxon>
        <taxon>Crustacea</taxon>
        <taxon>Multicrustacea</taxon>
        <taxon>Malacostraca</taxon>
        <taxon>Eumalacostraca</taxon>
        <taxon>Eucarida</taxon>
        <taxon>Decapoda</taxon>
        <taxon>Pleocyemata</taxon>
        <taxon>Anomura</taxon>
        <taxon>Galatheoidea</taxon>
        <taxon>Porcellanidae</taxon>
        <taxon>Petrolisthes</taxon>
    </lineage>
</organism>
<name>A0AAE1F6H3_PETCI</name>
<accession>A0AAE1F6H3</accession>
<reference evidence="1" key="1">
    <citation type="submission" date="2023-10" db="EMBL/GenBank/DDBJ databases">
        <title>Genome assemblies of two species of porcelain crab, Petrolisthes cinctipes and Petrolisthes manimaculis (Anomura: Porcellanidae).</title>
        <authorList>
            <person name="Angst P."/>
        </authorList>
    </citation>
    <scope>NUCLEOTIDE SEQUENCE</scope>
    <source>
        <strain evidence="1">PB745_01</strain>
        <tissue evidence="1">Gill</tissue>
    </source>
</reference>
<protein>
    <submittedName>
        <fullName evidence="1">Uncharacterized protein</fullName>
    </submittedName>
</protein>
<evidence type="ECO:0000313" key="1">
    <source>
        <dbReference type="EMBL" id="KAK3868153.1"/>
    </source>
</evidence>
<sequence>MQSVFIKRKDGVTNLDKTKIDVALKEIPIISMKTVKDKAVKLVFPDTITKNKAIEALEETTGLAETHKIEAVRKIKPKITITQIPVEIDDSEIVDLIKNKNQSITSLIEEGETMKVLFSKKASPA</sequence>